<evidence type="ECO:0000313" key="2">
    <source>
        <dbReference type="Proteomes" id="UP000006729"/>
    </source>
</evidence>
<proteinExistence type="predicted"/>
<sequence>MAEDQDWDLYAVVRSCTSAAAAAAANRNSSSSNISENFECLDSLTFDDDDDDGESNPFSFPNLASQPRNNNCLQELQDSYKPFLPSFTTSTGLQGKNSNNNIPSFSISDFGVIFSGQNQPQLAQQQQQQQQQPLTTPSTSVAISPWFNNSQKQPQHVQQQQNQRRQLHQQGTSTSSLFPLRTTQSQTPRKKKSNQKRLISHVTAENLSNDVWAWRKYGQKPIKGSPYPRNYYRCSSSKGCAARKQVERSNTDPNMFIVCYTGDHTHPRPTHRNSLAGSTRNKVQQPAQKPENKESEHPISADRGSCSSPLSATSLSPRTTLSAPIYNIEAVGNEQESIKTHNLEGGHGLMGSDDHEDDVDDCDNDINDDYDDDLLIPNMALNEDLIKGFQELVSGNEGGGLSNSPAFGDDFSSSVVGGSASTAAGATGGGGC</sequence>
<organism evidence="1 2">
    <name type="scientific">Populus trichocarpa</name>
    <name type="common">Western balsam poplar</name>
    <name type="synonym">Populus balsamifera subsp. trichocarpa</name>
    <dbReference type="NCBI Taxonomy" id="3694"/>
    <lineage>
        <taxon>Eukaryota</taxon>
        <taxon>Viridiplantae</taxon>
        <taxon>Streptophyta</taxon>
        <taxon>Embryophyta</taxon>
        <taxon>Tracheophyta</taxon>
        <taxon>Spermatophyta</taxon>
        <taxon>Magnoliopsida</taxon>
        <taxon>eudicotyledons</taxon>
        <taxon>Gunneridae</taxon>
        <taxon>Pentapetalae</taxon>
        <taxon>rosids</taxon>
        <taxon>fabids</taxon>
        <taxon>Malpighiales</taxon>
        <taxon>Salicaceae</taxon>
        <taxon>Saliceae</taxon>
        <taxon>Populus</taxon>
    </lineage>
</organism>
<protein>
    <submittedName>
        <fullName evidence="1">Uncharacterized protein</fullName>
    </submittedName>
</protein>
<dbReference type="Proteomes" id="UP000006729">
    <property type="component" value="Chromosome 4"/>
</dbReference>
<gene>
    <name evidence="1" type="ORF">POPTR_004G072000v4</name>
</gene>
<keyword evidence="2" id="KW-1185">Reference proteome</keyword>
<reference evidence="1 2" key="1">
    <citation type="journal article" date="2006" name="Science">
        <title>The genome of black cottonwood, Populus trichocarpa (Torr. &amp; Gray).</title>
        <authorList>
            <person name="Tuskan G.A."/>
            <person name="Difazio S."/>
            <person name="Jansson S."/>
            <person name="Bohlmann J."/>
            <person name="Grigoriev I."/>
            <person name="Hellsten U."/>
            <person name="Putnam N."/>
            <person name="Ralph S."/>
            <person name="Rombauts S."/>
            <person name="Salamov A."/>
            <person name="Schein J."/>
            <person name="Sterck L."/>
            <person name="Aerts A."/>
            <person name="Bhalerao R.R."/>
            <person name="Bhalerao R.P."/>
            <person name="Blaudez D."/>
            <person name="Boerjan W."/>
            <person name="Brun A."/>
            <person name="Brunner A."/>
            <person name="Busov V."/>
            <person name="Campbell M."/>
            <person name="Carlson J."/>
            <person name="Chalot M."/>
            <person name="Chapman J."/>
            <person name="Chen G.L."/>
            <person name="Cooper D."/>
            <person name="Coutinho P.M."/>
            <person name="Couturier J."/>
            <person name="Covert S."/>
            <person name="Cronk Q."/>
            <person name="Cunningham R."/>
            <person name="Davis J."/>
            <person name="Degroeve S."/>
            <person name="Dejardin A."/>
            <person name="Depamphilis C."/>
            <person name="Detter J."/>
            <person name="Dirks B."/>
            <person name="Dubchak I."/>
            <person name="Duplessis S."/>
            <person name="Ehlting J."/>
            <person name="Ellis B."/>
            <person name="Gendler K."/>
            <person name="Goodstein D."/>
            <person name="Gribskov M."/>
            <person name="Grimwood J."/>
            <person name="Groover A."/>
            <person name="Gunter L."/>
            <person name="Hamberger B."/>
            <person name="Heinze B."/>
            <person name="Helariutta Y."/>
            <person name="Henrissat B."/>
            <person name="Holligan D."/>
            <person name="Holt R."/>
            <person name="Huang W."/>
            <person name="Islam-Faridi N."/>
            <person name="Jones S."/>
            <person name="Jones-Rhoades M."/>
            <person name="Jorgensen R."/>
            <person name="Joshi C."/>
            <person name="Kangasjarvi J."/>
            <person name="Karlsson J."/>
            <person name="Kelleher C."/>
            <person name="Kirkpatrick R."/>
            <person name="Kirst M."/>
            <person name="Kohler A."/>
            <person name="Kalluri U."/>
            <person name="Larimer F."/>
            <person name="Leebens-Mack J."/>
            <person name="Leple J.C."/>
            <person name="Locascio P."/>
            <person name="Lou Y."/>
            <person name="Lucas S."/>
            <person name="Martin F."/>
            <person name="Montanini B."/>
            <person name="Napoli C."/>
            <person name="Nelson D.R."/>
            <person name="Nelson C."/>
            <person name="Nieminen K."/>
            <person name="Nilsson O."/>
            <person name="Pereda V."/>
            <person name="Peter G."/>
            <person name="Philippe R."/>
            <person name="Pilate G."/>
            <person name="Poliakov A."/>
            <person name="Razumovskaya J."/>
            <person name="Richardson P."/>
            <person name="Rinaldi C."/>
            <person name="Ritland K."/>
            <person name="Rouze P."/>
            <person name="Ryaboy D."/>
            <person name="Schmutz J."/>
            <person name="Schrader J."/>
            <person name="Segerman B."/>
            <person name="Shin H."/>
            <person name="Siddiqui A."/>
            <person name="Sterky F."/>
            <person name="Terry A."/>
            <person name="Tsai C.J."/>
            <person name="Uberbacher E."/>
            <person name="Unneberg P."/>
            <person name="Vahala J."/>
            <person name="Wall K."/>
            <person name="Wessler S."/>
            <person name="Yang G."/>
            <person name="Yin T."/>
            <person name="Douglas C."/>
            <person name="Marra M."/>
            <person name="Sandberg G."/>
            <person name="Van de Peer Y."/>
            <person name="Rokhsar D."/>
        </authorList>
    </citation>
    <scope>NUCLEOTIDE SEQUENCE [LARGE SCALE GENOMIC DNA]</scope>
    <source>
        <strain evidence="2">cv. Nisqually</strain>
    </source>
</reference>
<comment type="caution">
    <text evidence="1">The sequence shown here is derived from an EMBL/GenBank/DDBJ whole genome shotgun (WGS) entry which is preliminary data.</text>
</comment>
<evidence type="ECO:0000313" key="1">
    <source>
        <dbReference type="EMBL" id="KAI9396055.1"/>
    </source>
</evidence>
<dbReference type="EMBL" id="CM009293">
    <property type="protein sequence ID" value="KAI9396055.1"/>
    <property type="molecule type" value="Genomic_DNA"/>
</dbReference>
<accession>A0ACC0T3A8</accession>
<name>A0ACC0T3A8_POPTR</name>